<organism evidence="3 4">
    <name type="scientific">Corynebacterium accolens</name>
    <dbReference type="NCBI Taxonomy" id="38284"/>
    <lineage>
        <taxon>Bacteria</taxon>
        <taxon>Bacillati</taxon>
        <taxon>Actinomycetota</taxon>
        <taxon>Actinomycetes</taxon>
        <taxon>Mycobacteriales</taxon>
        <taxon>Corynebacteriaceae</taxon>
        <taxon>Corynebacterium</taxon>
    </lineage>
</organism>
<dbReference type="InterPro" id="IPR007313">
    <property type="entry name" value="FxsA"/>
</dbReference>
<keyword evidence="2" id="KW-1133">Transmembrane helix</keyword>
<dbReference type="EMBL" id="NWBP01000004">
    <property type="protein sequence ID" value="PCC83808.1"/>
    <property type="molecule type" value="Genomic_DNA"/>
</dbReference>
<dbReference type="PANTHER" id="PTHR35335:SF1">
    <property type="entry name" value="UPF0716 PROTEIN FXSA"/>
    <property type="match status" value="1"/>
</dbReference>
<proteinExistence type="predicted"/>
<sequence>MPFVLFIAYVLLESVAFWAVTKWLGILGAVLALFITMFFGMTIAAWEVRRIMRRQVVRGEDGIYYMDGKQAGKTAGNVGLTLAGGMLLSMPGFVSTIVGALLIFAPTRSLARTILAASMVRKIEHMGTRIFEASPMAQHHDSYGSFGGFDGFKTNNGSNARNPFQEGSAEVLDEEEIRKWSENLSPDDFTGGGSGSAGDSAK</sequence>
<dbReference type="PANTHER" id="PTHR35335">
    <property type="entry name" value="UPF0716 PROTEIN FXSA"/>
    <property type="match status" value="1"/>
</dbReference>
<name>A0A2A4ANT3_9CORY</name>
<feature type="transmembrane region" description="Helical" evidence="2">
    <location>
        <begin position="78"/>
        <end position="105"/>
    </location>
</feature>
<gene>
    <name evidence="3" type="ORF">COM45_01515</name>
</gene>
<dbReference type="Pfam" id="PF04186">
    <property type="entry name" value="FxsA"/>
    <property type="match status" value="1"/>
</dbReference>
<protein>
    <submittedName>
        <fullName evidence="3">Exlusion protein FxsA</fullName>
    </submittedName>
</protein>
<feature type="transmembrane region" description="Helical" evidence="2">
    <location>
        <begin position="26"/>
        <end position="46"/>
    </location>
</feature>
<accession>A0A2A4ANT3</accession>
<evidence type="ECO:0000256" key="2">
    <source>
        <dbReference type="SAM" id="Phobius"/>
    </source>
</evidence>
<dbReference type="GO" id="GO:0016020">
    <property type="term" value="C:membrane"/>
    <property type="evidence" value="ECO:0007669"/>
    <property type="project" value="InterPro"/>
</dbReference>
<evidence type="ECO:0000313" key="3">
    <source>
        <dbReference type="EMBL" id="PCC83808.1"/>
    </source>
</evidence>
<dbReference type="AlphaFoldDB" id="A0A2A4ANT3"/>
<dbReference type="Proteomes" id="UP000218690">
    <property type="component" value="Unassembled WGS sequence"/>
</dbReference>
<keyword evidence="2" id="KW-0812">Transmembrane</keyword>
<evidence type="ECO:0000256" key="1">
    <source>
        <dbReference type="SAM" id="MobiDB-lite"/>
    </source>
</evidence>
<reference evidence="3 4" key="1">
    <citation type="submission" date="2017-09" db="EMBL/GenBank/DDBJ databases">
        <title>Draft Genome Sequence of Corynebacterium accolens AH4003.</title>
        <authorList>
            <person name="Chen Y."/>
            <person name="Oosthuysen W.F."/>
            <person name="Kelley S."/>
            <person name="Horswill A."/>
        </authorList>
    </citation>
    <scope>NUCLEOTIDE SEQUENCE [LARGE SCALE GENOMIC DNA]</scope>
    <source>
        <strain evidence="3 4">AH4003</strain>
    </source>
</reference>
<feature type="region of interest" description="Disordered" evidence="1">
    <location>
        <begin position="157"/>
        <end position="202"/>
    </location>
</feature>
<comment type="caution">
    <text evidence="3">The sequence shown here is derived from an EMBL/GenBank/DDBJ whole genome shotgun (WGS) entry which is preliminary data.</text>
</comment>
<evidence type="ECO:0000313" key="4">
    <source>
        <dbReference type="Proteomes" id="UP000218690"/>
    </source>
</evidence>
<keyword evidence="2" id="KW-0472">Membrane</keyword>
<dbReference type="NCBIfam" id="NF008528">
    <property type="entry name" value="PRK11463.1-2"/>
    <property type="match status" value="1"/>
</dbReference>